<dbReference type="Proteomes" id="UP000050863">
    <property type="component" value="Unassembled WGS sequence"/>
</dbReference>
<organism evidence="1 2">
    <name type="scientific">Bradyrhizobium jicamae</name>
    <dbReference type="NCBI Taxonomy" id="280332"/>
    <lineage>
        <taxon>Bacteria</taxon>
        <taxon>Pseudomonadati</taxon>
        <taxon>Pseudomonadota</taxon>
        <taxon>Alphaproteobacteria</taxon>
        <taxon>Hyphomicrobiales</taxon>
        <taxon>Nitrobacteraceae</taxon>
        <taxon>Bradyrhizobium</taxon>
    </lineage>
</organism>
<gene>
    <name evidence="1" type="ORF">CQ12_39850</name>
</gene>
<name>A0A0R3LSZ9_9BRAD</name>
<protein>
    <submittedName>
        <fullName evidence="1">Uncharacterized protein</fullName>
    </submittedName>
</protein>
<evidence type="ECO:0000313" key="1">
    <source>
        <dbReference type="EMBL" id="KRR10158.1"/>
    </source>
</evidence>
<proteinExistence type="predicted"/>
<dbReference type="AlphaFoldDB" id="A0A0R3LSZ9"/>
<sequence>MENQGNQGLFDFGNIGSFSFGNFSFGNIINFGNIVIQPTIALQIGVAVGDNASVTQLLSQLNFSSIASH</sequence>
<reference evidence="1 2" key="1">
    <citation type="submission" date="2014-03" db="EMBL/GenBank/DDBJ databases">
        <title>Bradyrhizobium valentinum sp. nov., isolated from effective nodules of Lupinus mariae-josephae, a lupine endemic of basic-lime soils in Eastern Spain.</title>
        <authorList>
            <person name="Duran D."/>
            <person name="Rey L."/>
            <person name="Navarro A."/>
            <person name="Busquets A."/>
            <person name="Imperial J."/>
            <person name="Ruiz-Argueso T."/>
        </authorList>
    </citation>
    <scope>NUCLEOTIDE SEQUENCE [LARGE SCALE GENOMIC DNA]</scope>
    <source>
        <strain evidence="1 2">PAC68</strain>
    </source>
</reference>
<keyword evidence="2" id="KW-1185">Reference proteome</keyword>
<evidence type="ECO:0000313" key="2">
    <source>
        <dbReference type="Proteomes" id="UP000050863"/>
    </source>
</evidence>
<accession>A0A0R3LSZ9</accession>
<comment type="caution">
    <text evidence="1">The sequence shown here is derived from an EMBL/GenBank/DDBJ whole genome shotgun (WGS) entry which is preliminary data.</text>
</comment>
<dbReference type="EMBL" id="LLXZ01000061">
    <property type="protein sequence ID" value="KRR10158.1"/>
    <property type="molecule type" value="Genomic_DNA"/>
</dbReference>